<feature type="signal peptide" evidence="1">
    <location>
        <begin position="1"/>
        <end position="20"/>
    </location>
</feature>
<keyword evidence="3" id="KW-1185">Reference proteome</keyword>
<name>A0A3G2L9C0_9FLAO</name>
<keyword evidence="1" id="KW-0732">Signal</keyword>
<evidence type="ECO:0000256" key="1">
    <source>
        <dbReference type="SAM" id="SignalP"/>
    </source>
</evidence>
<dbReference type="InterPro" id="IPR026341">
    <property type="entry name" value="T9SS_type_B"/>
</dbReference>
<organism evidence="2 3">
    <name type="scientific">Euzebyella marina</name>
    <dbReference type="NCBI Taxonomy" id="1761453"/>
    <lineage>
        <taxon>Bacteria</taxon>
        <taxon>Pseudomonadati</taxon>
        <taxon>Bacteroidota</taxon>
        <taxon>Flavobacteriia</taxon>
        <taxon>Flavobacteriales</taxon>
        <taxon>Flavobacteriaceae</taxon>
        <taxon>Euzebyella</taxon>
    </lineage>
</organism>
<sequence>MNRFQLGLLFLLIGFQMAKAQVSPDCANAIPICNDTPVNGGTNGLGNDDFNAAETSGCLERALEGTIESNSAWYRFRTGASGQLGFNIGIDTGEDWDFALYRTNDCGALGEPIRCNFFDNQDGNAFIGVGEDPTGDDLNVQYETWLEVEPGEDYYLFINNFSNNNSGFSIQFSGQIFVTNPYDALDCSIIDNLLGPPIASCQGTIVNLDATTSNATAYNWFVDNGSGYNALVGENGTNLAVSVSGMYRVEVVRPTGNLYSDVQVAFSPTPTTNPVADDAFCEGTDFYDLSVKDMEALGVQDPNDFLVNYHETPADAANGINALPKQLEVTQGIQTIFVRVSSLDNPRCFDASQSFQIINLETPEIDFETEAYICENANGITIGENNPDPNYAYRWSTGETTPAIVVNEAGDFTLNIYNNQAGFSCENSATIRVYVSRPPVINDVLVHDLRNNNTVTVLTEDNRSLQFQIDDSPFQEANTFYEVLPGRHTINVNDPNGCGMVSEDIIVVGFPRFFTPNSDGSNDYWHIEGIETLESPVVHIFDRFGKLLTQLNENSAGWDGLLNGKPMPETDYWFKLTYTNLEGNVVEAKYINSHFSLKR</sequence>
<protein>
    <submittedName>
        <fullName evidence="2">Gliding motility-associated C-terminal domain-containing protein</fullName>
    </submittedName>
</protein>
<evidence type="ECO:0000313" key="3">
    <source>
        <dbReference type="Proteomes" id="UP000276309"/>
    </source>
</evidence>
<evidence type="ECO:0000313" key="2">
    <source>
        <dbReference type="EMBL" id="AYN68856.1"/>
    </source>
</evidence>
<dbReference type="NCBIfam" id="TIGR04131">
    <property type="entry name" value="Bac_Flav_CTERM"/>
    <property type="match status" value="1"/>
</dbReference>
<reference evidence="2 3" key="1">
    <citation type="submission" date="2018-08" db="EMBL/GenBank/DDBJ databases">
        <title>The reduced genetic potential of extracellular carbohydrate catabolism in Euzebyella marina RN62, a Flavobacteriia bacterium isolated from the hadal water.</title>
        <authorList>
            <person name="Xue C."/>
        </authorList>
    </citation>
    <scope>NUCLEOTIDE SEQUENCE [LARGE SCALE GENOMIC DNA]</scope>
    <source>
        <strain evidence="2 3">RN62</strain>
    </source>
</reference>
<dbReference type="OrthoDB" id="9765926at2"/>
<accession>A0A3G2L9C0</accession>
<gene>
    <name evidence="2" type="ORF">D1013_16450</name>
</gene>
<dbReference type="Pfam" id="PF13585">
    <property type="entry name" value="CHU_C"/>
    <property type="match status" value="1"/>
</dbReference>
<dbReference type="KEGG" id="emar:D1013_16450"/>
<dbReference type="AlphaFoldDB" id="A0A3G2L9C0"/>
<proteinExistence type="predicted"/>
<dbReference type="Gene3D" id="2.60.120.380">
    <property type="match status" value="1"/>
</dbReference>
<dbReference type="Proteomes" id="UP000276309">
    <property type="component" value="Chromosome"/>
</dbReference>
<dbReference type="EMBL" id="CP032050">
    <property type="protein sequence ID" value="AYN68856.1"/>
    <property type="molecule type" value="Genomic_DNA"/>
</dbReference>
<feature type="chain" id="PRO_5017925478" evidence="1">
    <location>
        <begin position="21"/>
        <end position="599"/>
    </location>
</feature>